<protein>
    <submittedName>
        <fullName evidence="2">Uncharacterized protein</fullName>
    </submittedName>
</protein>
<accession>A0A0E9SR16</accession>
<proteinExistence type="predicted"/>
<reference evidence="2" key="2">
    <citation type="journal article" date="2015" name="Fish Shellfish Immunol.">
        <title>Early steps in the European eel (Anguilla anguilla)-Vibrio vulnificus interaction in the gills: Role of the RtxA13 toxin.</title>
        <authorList>
            <person name="Callol A."/>
            <person name="Pajuelo D."/>
            <person name="Ebbesson L."/>
            <person name="Teles M."/>
            <person name="MacKenzie S."/>
            <person name="Amaro C."/>
        </authorList>
    </citation>
    <scope>NUCLEOTIDE SEQUENCE</scope>
</reference>
<evidence type="ECO:0000256" key="1">
    <source>
        <dbReference type="SAM" id="MobiDB-lite"/>
    </source>
</evidence>
<sequence>MTVKLGCPQSSQKKSHPSLF</sequence>
<reference evidence="2" key="1">
    <citation type="submission" date="2014-11" db="EMBL/GenBank/DDBJ databases">
        <authorList>
            <person name="Amaro Gonzalez C."/>
        </authorList>
    </citation>
    <scope>NUCLEOTIDE SEQUENCE</scope>
</reference>
<feature type="region of interest" description="Disordered" evidence="1">
    <location>
        <begin position="1"/>
        <end position="20"/>
    </location>
</feature>
<evidence type="ECO:0000313" key="2">
    <source>
        <dbReference type="EMBL" id="JAH43779.1"/>
    </source>
</evidence>
<name>A0A0E9SR16_ANGAN</name>
<dbReference type="AlphaFoldDB" id="A0A0E9SR16"/>
<dbReference type="EMBL" id="GBXM01064798">
    <property type="protein sequence ID" value="JAH43779.1"/>
    <property type="molecule type" value="Transcribed_RNA"/>
</dbReference>
<organism evidence="2">
    <name type="scientific">Anguilla anguilla</name>
    <name type="common">European freshwater eel</name>
    <name type="synonym">Muraena anguilla</name>
    <dbReference type="NCBI Taxonomy" id="7936"/>
    <lineage>
        <taxon>Eukaryota</taxon>
        <taxon>Metazoa</taxon>
        <taxon>Chordata</taxon>
        <taxon>Craniata</taxon>
        <taxon>Vertebrata</taxon>
        <taxon>Euteleostomi</taxon>
        <taxon>Actinopterygii</taxon>
        <taxon>Neopterygii</taxon>
        <taxon>Teleostei</taxon>
        <taxon>Anguilliformes</taxon>
        <taxon>Anguillidae</taxon>
        <taxon>Anguilla</taxon>
    </lineage>
</organism>